<dbReference type="SMART" id="SM00248">
    <property type="entry name" value="ANK"/>
    <property type="match status" value="7"/>
</dbReference>
<proteinExistence type="predicted"/>
<evidence type="ECO:0000256" key="2">
    <source>
        <dbReference type="ARBA" id="ARBA00023043"/>
    </source>
</evidence>
<feature type="repeat" description="ANK" evidence="3">
    <location>
        <begin position="469"/>
        <end position="501"/>
    </location>
</feature>
<dbReference type="InterPro" id="IPR036047">
    <property type="entry name" value="F-box-like_dom_sf"/>
</dbReference>
<feature type="repeat" description="ANK" evidence="3">
    <location>
        <begin position="436"/>
        <end position="468"/>
    </location>
</feature>
<dbReference type="InterPro" id="IPR036770">
    <property type="entry name" value="Ankyrin_rpt-contain_sf"/>
</dbReference>
<keyword evidence="2 3" id="KW-0040">ANK repeat</keyword>
<reference evidence="5" key="1">
    <citation type="journal article" date="2012" name="PLoS Genet.">
        <title>Comparative analysis of the genomes of two field isolates of the rice blast fungus Magnaporthe oryzae.</title>
        <authorList>
            <person name="Xue M."/>
            <person name="Yang J."/>
            <person name="Li Z."/>
            <person name="Hu S."/>
            <person name="Yao N."/>
            <person name="Dean R.A."/>
            <person name="Zhao W."/>
            <person name="Shen M."/>
            <person name="Zhang H."/>
            <person name="Li C."/>
            <person name="Liu L."/>
            <person name="Cao L."/>
            <person name="Xu X."/>
            <person name="Xing Y."/>
            <person name="Hsiang T."/>
            <person name="Zhang Z."/>
            <person name="Xu J.R."/>
            <person name="Peng Y.L."/>
        </authorList>
    </citation>
    <scope>NUCLEOTIDE SEQUENCE [LARGE SCALE GENOMIC DNA]</scope>
    <source>
        <strain evidence="5">P131</strain>
    </source>
</reference>
<gene>
    <name evidence="5" type="ORF">OOW_P131scaffold01784g1</name>
</gene>
<feature type="repeat" description="ANK" evidence="3">
    <location>
        <begin position="502"/>
        <end position="534"/>
    </location>
</feature>
<dbReference type="SUPFAM" id="SSF81383">
    <property type="entry name" value="F-box domain"/>
    <property type="match status" value="1"/>
</dbReference>
<evidence type="ECO:0000313" key="5">
    <source>
        <dbReference type="EMBL" id="ELQ57903.1"/>
    </source>
</evidence>
<evidence type="ECO:0000256" key="1">
    <source>
        <dbReference type="ARBA" id="ARBA00022737"/>
    </source>
</evidence>
<evidence type="ECO:0000256" key="4">
    <source>
        <dbReference type="SAM" id="MobiDB-lite"/>
    </source>
</evidence>
<dbReference type="PANTHER" id="PTHR24180:SF45">
    <property type="entry name" value="POLY [ADP-RIBOSE] POLYMERASE TANKYRASE"/>
    <property type="match status" value="1"/>
</dbReference>
<feature type="repeat" description="ANK" evidence="3">
    <location>
        <begin position="403"/>
        <end position="435"/>
    </location>
</feature>
<dbReference type="EMBL" id="JH795256">
    <property type="protein sequence ID" value="ELQ57903.1"/>
    <property type="molecule type" value="Genomic_DNA"/>
</dbReference>
<dbReference type="PROSITE" id="PS50297">
    <property type="entry name" value="ANK_REP_REGION"/>
    <property type="match status" value="5"/>
</dbReference>
<dbReference type="Pfam" id="PF12796">
    <property type="entry name" value="Ank_2"/>
    <property type="match status" value="2"/>
</dbReference>
<dbReference type="AlphaFoldDB" id="L7IPS8"/>
<dbReference type="PROSITE" id="PS50088">
    <property type="entry name" value="ANK_REPEAT"/>
    <property type="match status" value="6"/>
</dbReference>
<dbReference type="PANTHER" id="PTHR24180">
    <property type="entry name" value="CYCLIN-DEPENDENT KINASE INHIBITOR 2C-RELATED"/>
    <property type="match status" value="1"/>
</dbReference>
<feature type="repeat" description="ANK" evidence="3">
    <location>
        <begin position="335"/>
        <end position="367"/>
    </location>
</feature>
<sequence>MSCPIDLAVAHRVLCLTRPPPDNPSGPPIIRRDDYFIRLPEAESAANTVYDIIKHLYKWDLPSKEKHLEKRLAEVHKDKGDEETNQDEGEDDQEYEARMQWIRDTPYRKADSQARWLNCAIIMDRALEFLEQAHQKHGDISGKSGDYTYHYHPRDFYEYIWACLHQGSFILARKERFPSHDKQNSGAWYKEESGKTIQRIIEKWHKGFGLDEGMLSSIPSELKHGVVSLPNGPKHGLASLPNESKFEIAEFMSQHDLAAFAQTSRHFSDLAIRELYRQDSKSDRPMALIWAAATGKRSVAEKALKAGTDVNLRFDIRKDDRLLGEHSIINWKDKIGWTPLFYAVDSGSEALVRLLLKSRAHVNLVDNEANGRTPLSLAAERGSESVVELLLEAKAKANSKTKKGKTPLMLATIHDSEAVVRLLLKAKAKVNSKDRHGRTALWHAVRAKREAVIRLLLKSRAQVNWKDHRGDTPLSIAAKNRSESIVRLLLKAKAKVNVKNSDGRTPLWYAVFCKSKAMVQLFLEAGAKVELALSLVAKPEYKEFSELLLAAKKAKDWKSTVRRKLSLR</sequence>
<feature type="repeat" description="ANK" evidence="3">
    <location>
        <begin position="370"/>
        <end position="402"/>
    </location>
</feature>
<dbReference type="Gene3D" id="1.25.40.20">
    <property type="entry name" value="Ankyrin repeat-containing domain"/>
    <property type="match status" value="2"/>
</dbReference>
<keyword evidence="1" id="KW-0677">Repeat</keyword>
<feature type="compositionally biased region" description="Acidic residues" evidence="4">
    <location>
        <begin position="83"/>
        <end position="94"/>
    </location>
</feature>
<dbReference type="Pfam" id="PF00023">
    <property type="entry name" value="Ank"/>
    <property type="match status" value="1"/>
</dbReference>
<accession>L7IPS8</accession>
<dbReference type="InterPro" id="IPR051637">
    <property type="entry name" value="Ank_repeat_dom-contain_49"/>
</dbReference>
<name>L7IPS8_PYRO1</name>
<evidence type="ECO:0000256" key="3">
    <source>
        <dbReference type="PROSITE-ProRule" id="PRU00023"/>
    </source>
</evidence>
<feature type="region of interest" description="Disordered" evidence="4">
    <location>
        <begin position="74"/>
        <end position="94"/>
    </location>
</feature>
<dbReference type="SUPFAM" id="SSF48403">
    <property type="entry name" value="Ankyrin repeat"/>
    <property type="match status" value="1"/>
</dbReference>
<organism>
    <name type="scientific">Pyricularia oryzae (strain P131)</name>
    <name type="common">Rice blast fungus</name>
    <name type="synonym">Magnaporthe oryzae</name>
    <dbReference type="NCBI Taxonomy" id="1143193"/>
    <lineage>
        <taxon>Eukaryota</taxon>
        <taxon>Fungi</taxon>
        <taxon>Dikarya</taxon>
        <taxon>Ascomycota</taxon>
        <taxon>Pezizomycotina</taxon>
        <taxon>Sordariomycetes</taxon>
        <taxon>Sordariomycetidae</taxon>
        <taxon>Magnaporthales</taxon>
        <taxon>Pyriculariaceae</taxon>
        <taxon>Pyricularia</taxon>
    </lineage>
</organism>
<dbReference type="InterPro" id="IPR002110">
    <property type="entry name" value="Ankyrin_rpt"/>
</dbReference>
<protein>
    <submittedName>
        <fullName evidence="5">Uncharacterized protein</fullName>
    </submittedName>
</protein>